<comment type="caution">
    <text evidence="1">The sequence shown here is derived from an EMBL/GenBank/DDBJ whole genome shotgun (WGS) entry which is preliminary data.</text>
</comment>
<reference evidence="1 2" key="1">
    <citation type="journal article" date="2018" name="Environ. Microbiol.">
        <title>Isolation and genomic characterization of Novimethylophilus kurashikiensis gen. nov. sp. nov., a new lanthanide-dependent methylotrophic species of Methylophilaceae.</title>
        <authorList>
            <person name="Lv H."/>
            <person name="Sahin N."/>
            <person name="Tani A."/>
        </authorList>
    </citation>
    <scope>NUCLEOTIDE SEQUENCE [LARGE SCALE GENOMIC DNA]</scope>
    <source>
        <strain evidence="1 2">La2-4</strain>
    </source>
</reference>
<sequence>MTHLLTLYGTDSCHLCEEALSIIESCKECADLEIVSIDIAADDSLEMIYGLRIPVLKLEDKELNWPFDRQQCLDFLEHLKN</sequence>
<proteinExistence type="predicted"/>
<dbReference type="EMBL" id="BDOQ01000018">
    <property type="protein sequence ID" value="GBG15289.1"/>
    <property type="molecule type" value="Genomic_DNA"/>
</dbReference>
<dbReference type="SUPFAM" id="SSF52833">
    <property type="entry name" value="Thioredoxin-like"/>
    <property type="match status" value="1"/>
</dbReference>
<accession>A0A2R5FBT1</accession>
<dbReference type="InterPro" id="IPR008554">
    <property type="entry name" value="Glutaredoxin-like"/>
</dbReference>
<gene>
    <name evidence="1" type="ORF">NMK_2892</name>
</gene>
<dbReference type="OrthoDB" id="8537427at2"/>
<dbReference type="Pfam" id="PF05768">
    <property type="entry name" value="Glrx-like"/>
    <property type="match status" value="1"/>
</dbReference>
<name>A0A2R5FBT1_9PROT</name>
<dbReference type="Gene3D" id="3.40.30.10">
    <property type="entry name" value="Glutaredoxin"/>
    <property type="match status" value="1"/>
</dbReference>
<dbReference type="Proteomes" id="UP000245081">
    <property type="component" value="Unassembled WGS sequence"/>
</dbReference>
<dbReference type="RefSeq" id="WP_109016600.1">
    <property type="nucleotide sequence ID" value="NZ_BDOQ01000018.1"/>
</dbReference>
<dbReference type="AlphaFoldDB" id="A0A2R5FBT1"/>
<organism evidence="1 2">
    <name type="scientific">Novimethylophilus kurashikiensis</name>
    <dbReference type="NCBI Taxonomy" id="1825523"/>
    <lineage>
        <taxon>Bacteria</taxon>
        <taxon>Pseudomonadati</taxon>
        <taxon>Pseudomonadota</taxon>
        <taxon>Betaproteobacteria</taxon>
        <taxon>Nitrosomonadales</taxon>
        <taxon>Methylophilaceae</taxon>
        <taxon>Novimethylophilus</taxon>
    </lineage>
</organism>
<evidence type="ECO:0000313" key="1">
    <source>
        <dbReference type="EMBL" id="GBG15289.1"/>
    </source>
</evidence>
<keyword evidence="2" id="KW-1185">Reference proteome</keyword>
<dbReference type="InterPro" id="IPR036249">
    <property type="entry name" value="Thioredoxin-like_sf"/>
</dbReference>
<protein>
    <submittedName>
        <fullName evidence="1">Glutaredoxin</fullName>
    </submittedName>
</protein>
<evidence type="ECO:0000313" key="2">
    <source>
        <dbReference type="Proteomes" id="UP000245081"/>
    </source>
</evidence>